<keyword evidence="8" id="KW-1185">Reference proteome</keyword>
<evidence type="ECO:0000256" key="4">
    <source>
        <dbReference type="ARBA" id="ARBA00022989"/>
    </source>
</evidence>
<dbReference type="InterPro" id="IPR019421">
    <property type="entry name" value="7TM_GPCR_serpentine_rcpt_Srd"/>
</dbReference>
<protein>
    <recommendedName>
        <fullName evidence="9">G protein-coupled receptor</fullName>
    </recommendedName>
</protein>
<comment type="subcellular location">
    <subcellularLocation>
        <location evidence="1">Membrane</location>
        <topology evidence="1">Multi-pass membrane protein</topology>
    </subcellularLocation>
</comment>
<evidence type="ECO:0000313" key="8">
    <source>
        <dbReference type="Proteomes" id="UP001432027"/>
    </source>
</evidence>
<keyword evidence="5 6" id="KW-0472">Membrane</keyword>
<feature type="transmembrane region" description="Helical" evidence="6">
    <location>
        <begin position="93"/>
        <end position="110"/>
    </location>
</feature>
<reference evidence="7" key="1">
    <citation type="submission" date="2023-10" db="EMBL/GenBank/DDBJ databases">
        <title>Genome assembly of Pristionchus species.</title>
        <authorList>
            <person name="Yoshida K."/>
            <person name="Sommer R.J."/>
        </authorList>
    </citation>
    <scope>NUCLEOTIDE SEQUENCE</scope>
    <source>
        <strain evidence="7">RS0144</strain>
    </source>
</reference>
<feature type="non-terminal residue" evidence="7">
    <location>
        <position position="111"/>
    </location>
</feature>
<dbReference type="Pfam" id="PF10317">
    <property type="entry name" value="7TM_GPCR_Srd"/>
    <property type="match status" value="1"/>
</dbReference>
<evidence type="ECO:0008006" key="9">
    <source>
        <dbReference type="Google" id="ProtNLM"/>
    </source>
</evidence>
<gene>
    <name evidence="7" type="ORF">PENTCL1PPCAC_21175</name>
</gene>
<evidence type="ECO:0000313" key="7">
    <source>
        <dbReference type="EMBL" id="GMS99000.1"/>
    </source>
</evidence>
<dbReference type="EMBL" id="BTSX01000005">
    <property type="protein sequence ID" value="GMS99000.1"/>
    <property type="molecule type" value="Genomic_DNA"/>
</dbReference>
<evidence type="ECO:0000256" key="2">
    <source>
        <dbReference type="ARBA" id="ARBA00009166"/>
    </source>
</evidence>
<evidence type="ECO:0000256" key="3">
    <source>
        <dbReference type="ARBA" id="ARBA00022692"/>
    </source>
</evidence>
<evidence type="ECO:0000256" key="6">
    <source>
        <dbReference type="SAM" id="Phobius"/>
    </source>
</evidence>
<sequence>MRSYSILLLNNAFVDIISAMCSVLGVARLIYIGDFLQLYVYVGACSRIGIWFCHLCETVHTYLVCHSTVVLLHSFCFRLYILREGTMVAAPSARATILTCVILYCPTVLMM</sequence>
<proteinExistence type="inferred from homology"/>
<dbReference type="AlphaFoldDB" id="A0AAV5TXL8"/>
<dbReference type="Proteomes" id="UP001432027">
    <property type="component" value="Unassembled WGS sequence"/>
</dbReference>
<feature type="transmembrane region" description="Helical" evidence="6">
    <location>
        <begin position="12"/>
        <end position="32"/>
    </location>
</feature>
<evidence type="ECO:0000256" key="5">
    <source>
        <dbReference type="ARBA" id="ARBA00023136"/>
    </source>
</evidence>
<keyword evidence="3 6" id="KW-0812">Transmembrane</keyword>
<organism evidence="7 8">
    <name type="scientific">Pristionchus entomophagus</name>
    <dbReference type="NCBI Taxonomy" id="358040"/>
    <lineage>
        <taxon>Eukaryota</taxon>
        <taxon>Metazoa</taxon>
        <taxon>Ecdysozoa</taxon>
        <taxon>Nematoda</taxon>
        <taxon>Chromadorea</taxon>
        <taxon>Rhabditida</taxon>
        <taxon>Rhabditina</taxon>
        <taxon>Diplogasteromorpha</taxon>
        <taxon>Diplogasteroidea</taxon>
        <taxon>Neodiplogasteridae</taxon>
        <taxon>Pristionchus</taxon>
    </lineage>
</organism>
<comment type="similarity">
    <text evidence="2">Belongs to the nematode receptor-like protein srd family.</text>
</comment>
<dbReference type="GO" id="GO:0016020">
    <property type="term" value="C:membrane"/>
    <property type="evidence" value="ECO:0007669"/>
    <property type="project" value="UniProtKB-SubCell"/>
</dbReference>
<comment type="caution">
    <text evidence="7">The sequence shown here is derived from an EMBL/GenBank/DDBJ whole genome shotgun (WGS) entry which is preliminary data.</text>
</comment>
<dbReference type="PANTHER" id="PTHR22945:SF40">
    <property type="entry name" value="SERPENTINE RECEPTOR, CLASS D (DELTA)-RELATED"/>
    <property type="match status" value="1"/>
</dbReference>
<feature type="transmembrane region" description="Helical" evidence="6">
    <location>
        <begin position="63"/>
        <end position="81"/>
    </location>
</feature>
<evidence type="ECO:0000256" key="1">
    <source>
        <dbReference type="ARBA" id="ARBA00004141"/>
    </source>
</evidence>
<dbReference type="InterPro" id="IPR050920">
    <property type="entry name" value="Nematode_rcpt-like_delta"/>
</dbReference>
<accession>A0AAV5TXL8</accession>
<dbReference type="PANTHER" id="PTHR22945">
    <property type="entry name" value="SERPENTINE RECEPTOR, CLASS D DELTA"/>
    <property type="match status" value="1"/>
</dbReference>
<keyword evidence="4 6" id="KW-1133">Transmembrane helix</keyword>
<name>A0AAV5TXL8_9BILA</name>